<organism evidence="1 2">
    <name type="scientific">Halteria grandinella</name>
    <dbReference type="NCBI Taxonomy" id="5974"/>
    <lineage>
        <taxon>Eukaryota</taxon>
        <taxon>Sar</taxon>
        <taxon>Alveolata</taxon>
        <taxon>Ciliophora</taxon>
        <taxon>Intramacronucleata</taxon>
        <taxon>Spirotrichea</taxon>
        <taxon>Stichotrichia</taxon>
        <taxon>Sporadotrichida</taxon>
        <taxon>Halteriidae</taxon>
        <taxon>Halteria</taxon>
    </lineage>
</organism>
<dbReference type="AlphaFoldDB" id="A0A8J8NSK6"/>
<dbReference type="EMBL" id="RRYP01008491">
    <property type="protein sequence ID" value="TNV79740.1"/>
    <property type="molecule type" value="Genomic_DNA"/>
</dbReference>
<proteinExistence type="predicted"/>
<evidence type="ECO:0000313" key="1">
    <source>
        <dbReference type="EMBL" id="TNV79740.1"/>
    </source>
</evidence>
<sequence>MIDFAEELTLSRANEDWKPVEFFLVNLEQISGCILQCHYAKLNCPVKVSIRTNDMITKLSQAFVFSDEQLFSKFVQPMVQLGMLQNFVKLIANVGGFRQIQISKLRIPQINAHRQDFIRSQSDYQSKMILANLEYARGYTESLIFNWCEFYGNIEYTLLAQYRNLKKLHMIGTKILDTCLFREFPKLEEFVIQNTIVLKLINLDGKAFYKAASVEITFELLARIIYGRSLNRLPMSPSNLKVLFA</sequence>
<reference evidence="1" key="1">
    <citation type="submission" date="2019-06" db="EMBL/GenBank/DDBJ databases">
        <authorList>
            <person name="Zheng W."/>
        </authorList>
    </citation>
    <scope>NUCLEOTIDE SEQUENCE</scope>
    <source>
        <strain evidence="1">QDHG01</strain>
    </source>
</reference>
<name>A0A8J8NSK6_HALGN</name>
<comment type="caution">
    <text evidence="1">The sequence shown here is derived from an EMBL/GenBank/DDBJ whole genome shotgun (WGS) entry which is preliminary data.</text>
</comment>
<protein>
    <submittedName>
        <fullName evidence="1">Uncharacterized protein</fullName>
    </submittedName>
</protein>
<dbReference type="Proteomes" id="UP000785679">
    <property type="component" value="Unassembled WGS sequence"/>
</dbReference>
<keyword evidence="2" id="KW-1185">Reference proteome</keyword>
<accession>A0A8J8NSK6</accession>
<gene>
    <name evidence="1" type="ORF">FGO68_gene13695</name>
</gene>
<evidence type="ECO:0000313" key="2">
    <source>
        <dbReference type="Proteomes" id="UP000785679"/>
    </source>
</evidence>